<dbReference type="OrthoDB" id="5598852at2759"/>
<proteinExistence type="predicted"/>
<dbReference type="EMBL" id="MU001957">
    <property type="protein sequence ID" value="KAF2792725.1"/>
    <property type="molecule type" value="Genomic_DNA"/>
</dbReference>
<dbReference type="Pfam" id="PF01636">
    <property type="entry name" value="APH"/>
    <property type="match status" value="1"/>
</dbReference>
<accession>A0A6A6X9V9</accession>
<evidence type="ECO:0000313" key="2">
    <source>
        <dbReference type="EMBL" id="KAF2792725.1"/>
    </source>
</evidence>
<sequence>MVIEITSDADLPKCLNTVSKQAAKARQLAQSYSGIPAKKAQGPRPQGFFSRTMIVTLQNGEEVVIQFRPEPLDVEPFKVARRVLGPAVPDVKILQDEELEREGIWTYWITCIPGKTWFDGARGKGPQTLVTTVQSLGRILSKGRIEGSSELVVDRKLRPHVELLLSSEDNQIRRFHGVARDLFGKLDQLKILPLFISHFDLNDFNIMVDDNCEVSGLIDWELSTPLPFGMGFSRIHTLAGEFSEKRFHMPPEFEDAEKGFWQEIYNGIPEDLYRLFHANPGVVQIAVALGTLLDAFQLDEGKIGPYNPVVVEALPKLLTYRIPLIRGSGSPYSD</sequence>
<name>A0A6A6X9V9_9PLEO</name>
<dbReference type="InterPro" id="IPR002575">
    <property type="entry name" value="Aminoglycoside_PTrfase"/>
</dbReference>
<protein>
    <recommendedName>
        <fullName evidence="1">Aminoglycoside phosphotransferase domain-containing protein</fullName>
    </recommendedName>
</protein>
<dbReference type="AlphaFoldDB" id="A0A6A6X9V9"/>
<dbReference type="InterPro" id="IPR011009">
    <property type="entry name" value="Kinase-like_dom_sf"/>
</dbReference>
<keyword evidence="3" id="KW-1185">Reference proteome</keyword>
<evidence type="ECO:0000313" key="3">
    <source>
        <dbReference type="Proteomes" id="UP000799757"/>
    </source>
</evidence>
<organism evidence="2 3">
    <name type="scientific">Melanomma pulvis-pyrius CBS 109.77</name>
    <dbReference type="NCBI Taxonomy" id="1314802"/>
    <lineage>
        <taxon>Eukaryota</taxon>
        <taxon>Fungi</taxon>
        <taxon>Dikarya</taxon>
        <taxon>Ascomycota</taxon>
        <taxon>Pezizomycotina</taxon>
        <taxon>Dothideomycetes</taxon>
        <taxon>Pleosporomycetidae</taxon>
        <taxon>Pleosporales</taxon>
        <taxon>Melanommataceae</taxon>
        <taxon>Melanomma</taxon>
    </lineage>
</organism>
<evidence type="ECO:0000259" key="1">
    <source>
        <dbReference type="Pfam" id="PF01636"/>
    </source>
</evidence>
<dbReference type="SUPFAM" id="SSF56112">
    <property type="entry name" value="Protein kinase-like (PK-like)"/>
    <property type="match status" value="1"/>
</dbReference>
<dbReference type="Proteomes" id="UP000799757">
    <property type="component" value="Unassembled WGS sequence"/>
</dbReference>
<feature type="domain" description="Aminoglycoside phosphotransferase" evidence="1">
    <location>
        <begin position="46"/>
        <end position="225"/>
    </location>
</feature>
<reference evidence="2" key="1">
    <citation type="journal article" date="2020" name="Stud. Mycol.">
        <title>101 Dothideomycetes genomes: a test case for predicting lifestyles and emergence of pathogens.</title>
        <authorList>
            <person name="Haridas S."/>
            <person name="Albert R."/>
            <person name="Binder M."/>
            <person name="Bloem J."/>
            <person name="Labutti K."/>
            <person name="Salamov A."/>
            <person name="Andreopoulos B."/>
            <person name="Baker S."/>
            <person name="Barry K."/>
            <person name="Bills G."/>
            <person name="Bluhm B."/>
            <person name="Cannon C."/>
            <person name="Castanera R."/>
            <person name="Culley D."/>
            <person name="Daum C."/>
            <person name="Ezra D."/>
            <person name="Gonzalez J."/>
            <person name="Henrissat B."/>
            <person name="Kuo A."/>
            <person name="Liang C."/>
            <person name="Lipzen A."/>
            <person name="Lutzoni F."/>
            <person name="Magnuson J."/>
            <person name="Mondo S."/>
            <person name="Nolan M."/>
            <person name="Ohm R."/>
            <person name="Pangilinan J."/>
            <person name="Park H.-J."/>
            <person name="Ramirez L."/>
            <person name="Alfaro M."/>
            <person name="Sun H."/>
            <person name="Tritt A."/>
            <person name="Yoshinaga Y."/>
            <person name="Zwiers L.-H."/>
            <person name="Turgeon B."/>
            <person name="Goodwin S."/>
            <person name="Spatafora J."/>
            <person name="Crous P."/>
            <person name="Grigoriev I."/>
        </authorList>
    </citation>
    <scope>NUCLEOTIDE SEQUENCE</scope>
    <source>
        <strain evidence="2">CBS 109.77</strain>
    </source>
</reference>
<gene>
    <name evidence="2" type="ORF">K505DRAFT_325968</name>
</gene>